<keyword evidence="3" id="KW-1185">Reference proteome</keyword>
<protein>
    <submittedName>
        <fullName evidence="2">Uncharacterized protein</fullName>
    </submittedName>
</protein>
<feature type="region of interest" description="Disordered" evidence="1">
    <location>
        <begin position="1"/>
        <end position="34"/>
    </location>
</feature>
<gene>
    <name evidence="2" type="ORF">GCM10023205_59320</name>
</gene>
<dbReference type="Proteomes" id="UP001500466">
    <property type="component" value="Unassembled WGS sequence"/>
</dbReference>
<sequence>MADQQNGSGPPTAKDVATWDHLDGEAPAGVKPDVDKVDQGLHEIQAGTAMSDITGFGIAMQDILQWVGANCGLSPQ</sequence>
<evidence type="ECO:0000313" key="3">
    <source>
        <dbReference type="Proteomes" id="UP001500466"/>
    </source>
</evidence>
<comment type="caution">
    <text evidence="2">The sequence shown here is derived from an EMBL/GenBank/DDBJ whole genome shotgun (WGS) entry which is preliminary data.</text>
</comment>
<name>A0ABP9HYV1_9ACTN</name>
<accession>A0ABP9HYV1</accession>
<proteinExistence type="predicted"/>
<reference evidence="3" key="1">
    <citation type="journal article" date="2019" name="Int. J. Syst. Evol. Microbiol.">
        <title>The Global Catalogue of Microorganisms (GCM) 10K type strain sequencing project: providing services to taxonomists for standard genome sequencing and annotation.</title>
        <authorList>
            <consortium name="The Broad Institute Genomics Platform"/>
            <consortium name="The Broad Institute Genome Sequencing Center for Infectious Disease"/>
            <person name="Wu L."/>
            <person name="Ma J."/>
        </authorList>
    </citation>
    <scope>NUCLEOTIDE SEQUENCE [LARGE SCALE GENOMIC DNA]</scope>
    <source>
        <strain evidence="3">JCM 17986</strain>
    </source>
</reference>
<organism evidence="2 3">
    <name type="scientific">Yinghuangia aomiensis</name>
    <dbReference type="NCBI Taxonomy" id="676205"/>
    <lineage>
        <taxon>Bacteria</taxon>
        <taxon>Bacillati</taxon>
        <taxon>Actinomycetota</taxon>
        <taxon>Actinomycetes</taxon>
        <taxon>Kitasatosporales</taxon>
        <taxon>Streptomycetaceae</taxon>
        <taxon>Yinghuangia</taxon>
    </lineage>
</organism>
<evidence type="ECO:0000313" key="2">
    <source>
        <dbReference type="EMBL" id="GAA4982078.1"/>
    </source>
</evidence>
<evidence type="ECO:0000256" key="1">
    <source>
        <dbReference type="SAM" id="MobiDB-lite"/>
    </source>
</evidence>
<dbReference type="EMBL" id="BAABHS010000024">
    <property type="protein sequence ID" value="GAA4982078.1"/>
    <property type="molecule type" value="Genomic_DNA"/>
</dbReference>